<evidence type="ECO:0000313" key="2">
    <source>
        <dbReference type="Proteomes" id="UP001497382"/>
    </source>
</evidence>
<keyword evidence="2" id="KW-1185">Reference proteome</keyword>
<dbReference type="EMBL" id="CAXIEN010000417">
    <property type="protein sequence ID" value="CAL1297206.1"/>
    <property type="molecule type" value="Genomic_DNA"/>
</dbReference>
<dbReference type="Proteomes" id="UP001497382">
    <property type="component" value="Unassembled WGS sequence"/>
</dbReference>
<proteinExistence type="predicted"/>
<gene>
    <name evidence="1" type="ORF">LARSCL_LOCUS20170</name>
</gene>
<sequence length="152" mass="17267">MAARKPEMLDVLEVECRDLLGCRGTLEGLYSTCGSAEIAMEHLLRPHNPTGIDFRSVVTQIQNFKDVLDGQMHGARFLFFKVKQRSEKLQELVEAGDPSMVDKVDQLGDSLLRDCVKLRDLIKRTANTCRGFHVACKIILEYVIEFYCTPME</sequence>
<dbReference type="AlphaFoldDB" id="A0AAV2BLQ0"/>
<protein>
    <submittedName>
        <fullName evidence="1">Uncharacterized protein</fullName>
    </submittedName>
</protein>
<evidence type="ECO:0000313" key="1">
    <source>
        <dbReference type="EMBL" id="CAL1297206.1"/>
    </source>
</evidence>
<accession>A0AAV2BLQ0</accession>
<organism evidence="1 2">
    <name type="scientific">Larinioides sclopetarius</name>
    <dbReference type="NCBI Taxonomy" id="280406"/>
    <lineage>
        <taxon>Eukaryota</taxon>
        <taxon>Metazoa</taxon>
        <taxon>Ecdysozoa</taxon>
        <taxon>Arthropoda</taxon>
        <taxon>Chelicerata</taxon>
        <taxon>Arachnida</taxon>
        <taxon>Araneae</taxon>
        <taxon>Araneomorphae</taxon>
        <taxon>Entelegynae</taxon>
        <taxon>Araneoidea</taxon>
        <taxon>Araneidae</taxon>
        <taxon>Larinioides</taxon>
    </lineage>
</organism>
<reference evidence="1 2" key="1">
    <citation type="submission" date="2024-04" db="EMBL/GenBank/DDBJ databases">
        <authorList>
            <person name="Rising A."/>
            <person name="Reimegard J."/>
            <person name="Sonavane S."/>
            <person name="Akerstrom W."/>
            <person name="Nylinder S."/>
            <person name="Hedman E."/>
            <person name="Kallberg Y."/>
        </authorList>
    </citation>
    <scope>NUCLEOTIDE SEQUENCE [LARGE SCALE GENOMIC DNA]</scope>
</reference>
<name>A0AAV2BLQ0_9ARAC</name>
<comment type="caution">
    <text evidence="1">The sequence shown here is derived from an EMBL/GenBank/DDBJ whole genome shotgun (WGS) entry which is preliminary data.</text>
</comment>